<accession>A0A2U2DXB2</accession>
<organism evidence="2 3">
    <name type="scientific">Metarhizobium album</name>
    <dbReference type="NCBI Taxonomy" id="2182425"/>
    <lineage>
        <taxon>Bacteria</taxon>
        <taxon>Pseudomonadati</taxon>
        <taxon>Pseudomonadota</taxon>
        <taxon>Alphaproteobacteria</taxon>
        <taxon>Hyphomicrobiales</taxon>
        <taxon>Rhizobiaceae</taxon>
        <taxon>Metarhizobium</taxon>
    </lineage>
</organism>
<dbReference type="SMART" id="SM00028">
    <property type="entry name" value="TPR"/>
    <property type="match status" value="3"/>
</dbReference>
<keyword evidence="1" id="KW-0732">Signal</keyword>
<dbReference type="Gene3D" id="1.25.40.10">
    <property type="entry name" value="Tetratricopeptide repeat domain"/>
    <property type="match status" value="2"/>
</dbReference>
<feature type="chain" id="PRO_5015719733" description="Cellulose synthase" evidence="1">
    <location>
        <begin position="25"/>
        <end position="677"/>
    </location>
</feature>
<gene>
    <name evidence="2" type="ORF">DEM27_01295</name>
</gene>
<sequence>MKHLSLKTAILLAATALAPMGASANDPLVPSGQPSLLSEEKPADAATAAPAAGPDEVDLAALYYYADQKQEDRVQAEIARLQLKYPGFQVPKNLYLPLAQRSVNEQSLWDLYDKNDFAGIDAEIGRLQAAHAGWVPSEDFSSKLERRKQRVTMTTATTAKDWTGVIAAGEGLDAATEPDIDLLWMLIDAYHATGMKEPLAEVCKGILFRQGDRRFSDDLLATTLQKAAADFSGEEIRAVINALWPQPGAVAALKPIQDDLLRREVATFTADDTKTQPLSDADIGRFNALAATAQGGADFAVLGWYNLKLGQLPAAETAFSAAMEREPTLDSAKGLYLSLSRQKRDADAYRFAVDHLDVLADDSTFLMNALSPRFSKPELGALDAGTVAAYSTAISETQAADHAEILGWYAYNSRQFEAAEAWFAKAWSWQEKPERLKGLALSYLREGKKKQFAALRDEQGDRFPELFKEIGKAAPPRGDRGVTVAKPSASTGDAGYIASLKVKRYDDCLRDLQRLDDRGGLSADAQLIRGWCLMGLARPSEAKSAFSAALQGGKASVRQDAAYGAALAALRSGLTGEAEAVIGAYPVGAARDREIRGEIYWQRARAAFDDKKFDQALEALNARLQLMPESSDMSVLRAWAHQRLGHKAEAHAIFQRLSMHLSDPNIMNGLNTTGATR</sequence>
<dbReference type="InterPro" id="IPR019734">
    <property type="entry name" value="TPR_rpt"/>
</dbReference>
<evidence type="ECO:0000313" key="2">
    <source>
        <dbReference type="EMBL" id="PWE57859.1"/>
    </source>
</evidence>
<evidence type="ECO:0008006" key="4">
    <source>
        <dbReference type="Google" id="ProtNLM"/>
    </source>
</evidence>
<reference evidence="2 3" key="1">
    <citation type="submission" date="2018-05" db="EMBL/GenBank/DDBJ databases">
        <title>The draft genome of strain NS-104.</title>
        <authorList>
            <person name="Hang P."/>
            <person name="Jiang J."/>
        </authorList>
    </citation>
    <scope>NUCLEOTIDE SEQUENCE [LARGE SCALE GENOMIC DNA]</scope>
    <source>
        <strain evidence="2 3">NS-104</strain>
    </source>
</reference>
<feature type="signal peptide" evidence="1">
    <location>
        <begin position="1"/>
        <end position="24"/>
    </location>
</feature>
<dbReference type="AlphaFoldDB" id="A0A2U2DXB2"/>
<comment type="caution">
    <text evidence="2">The sequence shown here is derived from an EMBL/GenBank/DDBJ whole genome shotgun (WGS) entry which is preliminary data.</text>
</comment>
<dbReference type="Proteomes" id="UP000245252">
    <property type="component" value="Unassembled WGS sequence"/>
</dbReference>
<name>A0A2U2DXB2_9HYPH</name>
<evidence type="ECO:0000256" key="1">
    <source>
        <dbReference type="SAM" id="SignalP"/>
    </source>
</evidence>
<dbReference type="EMBL" id="QFBC01000001">
    <property type="protein sequence ID" value="PWE57859.1"/>
    <property type="molecule type" value="Genomic_DNA"/>
</dbReference>
<protein>
    <recommendedName>
        <fullName evidence="4">Cellulose synthase</fullName>
    </recommendedName>
</protein>
<dbReference type="InterPro" id="IPR011990">
    <property type="entry name" value="TPR-like_helical_dom_sf"/>
</dbReference>
<proteinExistence type="predicted"/>
<keyword evidence="3" id="KW-1185">Reference proteome</keyword>
<dbReference type="OrthoDB" id="7324591at2"/>
<dbReference type="SUPFAM" id="SSF48452">
    <property type="entry name" value="TPR-like"/>
    <property type="match status" value="1"/>
</dbReference>
<dbReference type="RefSeq" id="WP_109456376.1">
    <property type="nucleotide sequence ID" value="NZ_QFBC01000001.1"/>
</dbReference>
<evidence type="ECO:0000313" key="3">
    <source>
        <dbReference type="Proteomes" id="UP000245252"/>
    </source>
</evidence>